<evidence type="ECO:0000313" key="3">
    <source>
        <dbReference type="Proteomes" id="UP000827721"/>
    </source>
</evidence>
<accession>A0ABQ8IB55</accession>
<dbReference type="Proteomes" id="UP000827721">
    <property type="component" value="Unassembled WGS sequence"/>
</dbReference>
<feature type="repeat" description="ANK" evidence="1">
    <location>
        <begin position="263"/>
        <end position="285"/>
    </location>
</feature>
<dbReference type="PANTHER" id="PTHR24121:SF22">
    <property type="entry name" value="PROTEIN ACCELERATED CELL DEATH 6-LIKE"/>
    <property type="match status" value="1"/>
</dbReference>
<dbReference type="InterPro" id="IPR036770">
    <property type="entry name" value="Ankyrin_rpt-contain_sf"/>
</dbReference>
<keyword evidence="1" id="KW-0040">ANK repeat</keyword>
<dbReference type="SMART" id="SM00248">
    <property type="entry name" value="ANK"/>
    <property type="match status" value="6"/>
</dbReference>
<evidence type="ECO:0000313" key="2">
    <source>
        <dbReference type="EMBL" id="KAH7573883.1"/>
    </source>
</evidence>
<dbReference type="PANTHER" id="PTHR24121">
    <property type="entry name" value="NO MECHANORECEPTOR POTENTIAL C, ISOFORM D-RELATED"/>
    <property type="match status" value="1"/>
</dbReference>
<dbReference type="PROSITE" id="PS50297">
    <property type="entry name" value="ANK_REP_REGION"/>
    <property type="match status" value="2"/>
</dbReference>
<dbReference type="Pfam" id="PF12796">
    <property type="entry name" value="Ank_2"/>
    <property type="match status" value="2"/>
</dbReference>
<evidence type="ECO:0000256" key="1">
    <source>
        <dbReference type="PROSITE-ProRule" id="PRU00023"/>
    </source>
</evidence>
<feature type="repeat" description="ANK" evidence="1">
    <location>
        <begin position="114"/>
        <end position="136"/>
    </location>
</feature>
<dbReference type="EMBL" id="JAFEMO010000003">
    <property type="protein sequence ID" value="KAH7573883.1"/>
    <property type="molecule type" value="Genomic_DNA"/>
</dbReference>
<sequence length="349" mass="39421">MISVSSANDEAASNSHGEIITSLGCCSSNIDDQDVKMKEEDYTYMDPLLYRAAADGNFQPFDVIEKELSLIITPDKNTILHIHIRSQAIQSTTTSFMEQLVAKCPSLWLQVNAIGDTPLHVAAKYGNNLAVQFLIDSVKVENDQRVLSDDDIKQMLRKTNNAGNTPLHEAVQHDFYEVVIILSKEDPDFLYPVNNLDETPLYLAVEKGYHMVDEILKGCKKLAYEGPHGRTALHAAAKESYNNDIARKLLERKKSLAKKVDEYGWTPLHYAAYYGRDSMVKVLLEFDVCAAYIGDKERKMTPLHHSCIYHSCIRNVMALLGVCHSESMIDQDHLDHQSIRPNQSYLKKD</sequence>
<organism evidence="2 3">
    <name type="scientific">Xanthoceras sorbifolium</name>
    <dbReference type="NCBI Taxonomy" id="99658"/>
    <lineage>
        <taxon>Eukaryota</taxon>
        <taxon>Viridiplantae</taxon>
        <taxon>Streptophyta</taxon>
        <taxon>Embryophyta</taxon>
        <taxon>Tracheophyta</taxon>
        <taxon>Spermatophyta</taxon>
        <taxon>Magnoliopsida</taxon>
        <taxon>eudicotyledons</taxon>
        <taxon>Gunneridae</taxon>
        <taxon>Pentapetalae</taxon>
        <taxon>rosids</taxon>
        <taxon>malvids</taxon>
        <taxon>Sapindales</taxon>
        <taxon>Sapindaceae</taxon>
        <taxon>Xanthoceroideae</taxon>
        <taxon>Xanthoceras</taxon>
    </lineage>
</organism>
<keyword evidence="3" id="KW-1185">Reference proteome</keyword>
<dbReference type="SUPFAM" id="SSF48403">
    <property type="entry name" value="Ankyrin repeat"/>
    <property type="match status" value="1"/>
</dbReference>
<proteinExistence type="predicted"/>
<comment type="caution">
    <text evidence="2">The sequence shown here is derived from an EMBL/GenBank/DDBJ whole genome shotgun (WGS) entry which is preliminary data.</text>
</comment>
<dbReference type="PROSITE" id="PS50088">
    <property type="entry name" value="ANK_REPEAT"/>
    <property type="match status" value="2"/>
</dbReference>
<gene>
    <name evidence="2" type="ORF">JRO89_XS03G0220400</name>
</gene>
<protein>
    <submittedName>
        <fullName evidence="2">Uncharacterized protein</fullName>
    </submittedName>
</protein>
<dbReference type="InterPro" id="IPR002110">
    <property type="entry name" value="Ankyrin_rpt"/>
</dbReference>
<name>A0ABQ8IB55_9ROSI</name>
<reference evidence="2 3" key="1">
    <citation type="submission" date="2021-02" db="EMBL/GenBank/DDBJ databases">
        <title>Plant Genome Project.</title>
        <authorList>
            <person name="Zhang R.-G."/>
        </authorList>
    </citation>
    <scope>NUCLEOTIDE SEQUENCE [LARGE SCALE GENOMIC DNA]</scope>
    <source>
        <tissue evidence="2">Leaves</tissue>
    </source>
</reference>
<dbReference type="Gene3D" id="1.25.40.20">
    <property type="entry name" value="Ankyrin repeat-containing domain"/>
    <property type="match status" value="2"/>
</dbReference>